<accession>A0ACB7FAV8</accession>
<reference evidence="1" key="1">
    <citation type="submission" date="2020-04" db="EMBL/GenBank/DDBJ databases">
        <title>A chromosome-scale assembly and high-density genetic map of the yellow drum (Nibea albiflora) genome.</title>
        <authorList>
            <person name="Xu D."/>
            <person name="Zhang W."/>
            <person name="Chen R."/>
            <person name="Tan P."/>
            <person name="Wang L."/>
            <person name="Song H."/>
            <person name="Tian L."/>
            <person name="Zhu Q."/>
            <person name="Wang B."/>
        </authorList>
    </citation>
    <scope>NUCLEOTIDE SEQUENCE</scope>
    <source>
        <strain evidence="1">ZJHYS-2018</strain>
    </source>
</reference>
<dbReference type="Proteomes" id="UP000805704">
    <property type="component" value="Chromosome 14"/>
</dbReference>
<gene>
    <name evidence="1" type="primary">ADGB.2</name>
    <name evidence="1" type="ORF">GBF38_006057</name>
</gene>
<proteinExistence type="predicted"/>
<evidence type="ECO:0000313" key="1">
    <source>
        <dbReference type="EMBL" id="KAG8011319.1"/>
    </source>
</evidence>
<sequence>MRWIISEIYIVWTLQNGASTEQDGWRPWEHIYSLCKVVKGHVPLFNNYGKYVVKLYWMGCWRKITVDDSMPFDEENNLLLPASTCHSELWPMLLVKALIKVANTNVLPEGCGEMGLHMWEKPGISYKKTIPIFKHPDESLPETKPQTTDPAAGRDSSCNDSECELPKPEKNQDTPKTAVCASYYPLQPHNSSFGFGHMGNSSEFLRQYGLSLLYSHIVLLNRTRACQLEAPPISPPVPRWKLIRPRKEITVTDEPRKLLLSKPEQFIEVASPFLSYRVKSSVGPNPELEAKMSAQRMRSYGSPLVSIAEREETECREGLELDAAERTTSSPSSTTDKIEVHRITVRWDRPKTAMMEPVTEETSTSVIRPILQETWVDLDDFAKCFQCHLLSFHVKAALGYHVHLCSMTPFIFGDEETIMSHLTKDSARFTEQASSILRALSRVVSSFSDEQDQPAARRMLEEAHCPQNINSTRGKHHKPPESWRDRKPTDKEIEAVTTLQSGFKGHFVRQIFNATKPGTKENLSTSKILLDMWTKVQSDAEKHAAFLLRYIIDNSDGKEELYPCQQDEWTRISIADYSVPLQDTANSWVLVFREVFLVPEEMQLVPKVYSPIPNCLLRVVNNDTGEELDMAVNKAGAYVCRPNKRGYTFVAEAPESPRNGAKWRMCLIGSRERLPKLSRETPLNTFSVKEFQDYYVPNDKSLICRYLVQVTAEVLGTIQFQTSKPDVLIRLSVLDQEKEVAGSMGKGHVVIPVFFFLPNKASSCTNEKNQKGSPTQDKGVKVVDTSQQKDEEDSTAGKSDSLSDQSQPPTETMGHNYVVQAEVLYKSWDLDESQLAFVHMLRDLEKNEMRVYKTEDLKRSSADTPSHDGHKSETPKGNKEKGKPSATSKSSSKLETRLDLTKPNWTLRVVVDKSKAGSIEAKKDTERMDQIKAMKKAWEMAEPGRCAKASQSLLKFLNPVQRQASDETTTDDAETKEPDASKSDSVTCLSPSKEKLTGTLSSSAPMDYTPFIRHQKDFPVLMDSEIEELHKRQRLEKIQTYRLIRDNVLEHQKEWERNGDEIMRCQLETYENLQVSQGRKNCGTSKSEDVDRTNEDEPAFPLAPLWQRCKMFHDACKAFSSRQMAAEKRDQEGKQALEEAQQAVLEKTTPTPAATQQPNDRAKSAGRKK</sequence>
<protein>
    <submittedName>
        <fullName evidence="1">Androglobin</fullName>
    </submittedName>
</protein>
<keyword evidence="2" id="KW-1185">Reference proteome</keyword>
<evidence type="ECO:0000313" key="2">
    <source>
        <dbReference type="Proteomes" id="UP000805704"/>
    </source>
</evidence>
<dbReference type="EMBL" id="CM024802">
    <property type="protein sequence ID" value="KAG8011319.1"/>
    <property type="molecule type" value="Genomic_DNA"/>
</dbReference>
<organism evidence="1 2">
    <name type="scientific">Nibea albiflora</name>
    <name type="common">Yellow drum</name>
    <name type="synonym">Corvina albiflora</name>
    <dbReference type="NCBI Taxonomy" id="240163"/>
    <lineage>
        <taxon>Eukaryota</taxon>
        <taxon>Metazoa</taxon>
        <taxon>Chordata</taxon>
        <taxon>Craniata</taxon>
        <taxon>Vertebrata</taxon>
        <taxon>Euteleostomi</taxon>
        <taxon>Actinopterygii</taxon>
        <taxon>Neopterygii</taxon>
        <taxon>Teleostei</taxon>
        <taxon>Neoteleostei</taxon>
        <taxon>Acanthomorphata</taxon>
        <taxon>Eupercaria</taxon>
        <taxon>Sciaenidae</taxon>
        <taxon>Nibea</taxon>
    </lineage>
</organism>
<comment type="caution">
    <text evidence="1">The sequence shown here is derived from an EMBL/GenBank/DDBJ whole genome shotgun (WGS) entry which is preliminary data.</text>
</comment>
<name>A0ACB7FAV8_NIBAL</name>